<evidence type="ECO:0008006" key="6">
    <source>
        <dbReference type="Google" id="ProtNLM"/>
    </source>
</evidence>
<accession>F0SSI6</accession>
<evidence type="ECO:0000256" key="1">
    <source>
        <dbReference type="SAM" id="MobiDB-lite"/>
    </source>
</evidence>
<protein>
    <recommendedName>
        <fullName evidence="6">Transmembrane protein</fullName>
    </recommendedName>
</protein>
<proteinExistence type="predicted"/>
<evidence type="ECO:0000313" key="5">
    <source>
        <dbReference type="Proteomes" id="UP000006860"/>
    </source>
</evidence>
<dbReference type="HOGENOM" id="CLU_457001_0_0_0"/>
<evidence type="ECO:0000256" key="2">
    <source>
        <dbReference type="SAM" id="Phobius"/>
    </source>
</evidence>
<keyword evidence="2" id="KW-0812">Transmembrane</keyword>
<dbReference type="eggNOG" id="ENOG503369C">
    <property type="taxonomic scope" value="Bacteria"/>
</dbReference>
<feature type="transmembrane region" description="Helical" evidence="2">
    <location>
        <begin position="395"/>
        <end position="414"/>
    </location>
</feature>
<gene>
    <name evidence="4" type="ordered locus">Plabr_2702</name>
</gene>
<keyword evidence="2" id="KW-1133">Transmembrane helix</keyword>
<dbReference type="RefSeq" id="WP_013629026.1">
    <property type="nucleotide sequence ID" value="NC_015174.1"/>
</dbReference>
<organism evidence="4 5">
    <name type="scientific">Rubinisphaera brasiliensis (strain ATCC 49424 / DSM 5305 / JCM 21570 / IAM 15109 / NBRC 103401 / IFAM 1448)</name>
    <name type="common">Planctomyces brasiliensis</name>
    <dbReference type="NCBI Taxonomy" id="756272"/>
    <lineage>
        <taxon>Bacteria</taxon>
        <taxon>Pseudomonadati</taxon>
        <taxon>Planctomycetota</taxon>
        <taxon>Planctomycetia</taxon>
        <taxon>Planctomycetales</taxon>
        <taxon>Planctomycetaceae</taxon>
        <taxon>Rubinisphaera</taxon>
    </lineage>
</organism>
<feature type="signal peptide" evidence="3">
    <location>
        <begin position="1"/>
        <end position="22"/>
    </location>
</feature>
<keyword evidence="5" id="KW-1185">Reference proteome</keyword>
<keyword evidence="3" id="KW-0732">Signal</keyword>
<feature type="region of interest" description="Disordered" evidence="1">
    <location>
        <begin position="176"/>
        <end position="200"/>
    </location>
</feature>
<reference evidence="5" key="1">
    <citation type="submission" date="2011-02" db="EMBL/GenBank/DDBJ databases">
        <title>The complete genome of Planctomyces brasiliensis DSM 5305.</title>
        <authorList>
            <person name="Lucas S."/>
            <person name="Copeland A."/>
            <person name="Lapidus A."/>
            <person name="Bruce D."/>
            <person name="Goodwin L."/>
            <person name="Pitluck S."/>
            <person name="Kyrpides N."/>
            <person name="Mavromatis K."/>
            <person name="Pagani I."/>
            <person name="Ivanova N."/>
            <person name="Ovchinnikova G."/>
            <person name="Lu M."/>
            <person name="Detter J.C."/>
            <person name="Han C."/>
            <person name="Land M."/>
            <person name="Hauser L."/>
            <person name="Markowitz V."/>
            <person name="Cheng J.-F."/>
            <person name="Hugenholtz P."/>
            <person name="Woyke T."/>
            <person name="Wu D."/>
            <person name="Tindall B."/>
            <person name="Pomrenke H.G."/>
            <person name="Brambilla E."/>
            <person name="Klenk H.-P."/>
            <person name="Eisen J.A."/>
        </authorList>
    </citation>
    <scope>NUCLEOTIDE SEQUENCE [LARGE SCALE GENOMIC DNA]</scope>
    <source>
        <strain evidence="5">ATCC 49424 / DSM 5305 / JCM 21570 / NBRC 103401 / IFAM 1448</strain>
    </source>
</reference>
<dbReference type="Proteomes" id="UP000006860">
    <property type="component" value="Chromosome"/>
</dbReference>
<dbReference type="AlphaFoldDB" id="F0SSI6"/>
<dbReference type="EMBL" id="CP002546">
    <property type="protein sequence ID" value="ADY60302.1"/>
    <property type="molecule type" value="Genomic_DNA"/>
</dbReference>
<name>F0SSI6_RUBBR</name>
<feature type="chain" id="PRO_5003258821" description="Transmembrane protein" evidence="3">
    <location>
        <begin position="23"/>
        <end position="597"/>
    </location>
</feature>
<feature type="transmembrane region" description="Helical" evidence="2">
    <location>
        <begin position="421"/>
        <end position="443"/>
    </location>
</feature>
<keyword evidence="2" id="KW-0472">Membrane</keyword>
<evidence type="ECO:0000313" key="4">
    <source>
        <dbReference type="EMBL" id="ADY60302.1"/>
    </source>
</evidence>
<sequence length="597" mass="66667">MRGLVLLSAFFLCFASSATSFAHPISVSDAYVEVHPDHLDVRLEVFVEDLYLFHDLKLNEQNALPLDRVAEGAKLHTKFLQERFKILTADGIALKPELQEVDDDDLPDHAIPFAHLMFFRLIYDFRYQLDAPAEHLTFLQDFTPDGAVVPSEVMVKIKPLQGRRLQNTLLPNQPWTVRLDRTDKSGESGPSESPQERAERLRKETLGITSYGQTYGFLYLEPEQTRLEVLVPLATLAGSLDVPLEPDGRLEVAEQEALRPLIETVFRDRIVVQENGKAVEPKFDRVQIFGVSLTDFSQNVAPQPVGIASARVGVIMSFPAAESGQLEWNLFNEYLYQVQLAVMQGAKTERVDLRQIDGEKSFEWTTQATADARQPATSSTAAPPALRVDVPTRTYWKEAILAVVTVVVLGLFFVPAVKRPVALLAASILLAGGYGAIVAVPAAPASLLEDQQPEQVLTPLLEKVYEAFNQRDENVVYDQLDKVVDGPMLRELYLEIRRSMSVEEQGGAIARAGNLKLLECESAAASDEGEFAENFRCRWQVEGTVEHWGHVHSRTTTYLANLTIAPRSVNEGSSWKLTNVDLLNQQQSVLETDIRKF</sequence>
<dbReference type="OrthoDB" id="277040at2"/>
<evidence type="ECO:0000256" key="3">
    <source>
        <dbReference type="SAM" id="SignalP"/>
    </source>
</evidence>
<dbReference type="KEGG" id="pbs:Plabr_2702"/>